<organism evidence="1 2">
    <name type="scientific">Rhodocollybia butyracea</name>
    <dbReference type="NCBI Taxonomy" id="206335"/>
    <lineage>
        <taxon>Eukaryota</taxon>
        <taxon>Fungi</taxon>
        <taxon>Dikarya</taxon>
        <taxon>Basidiomycota</taxon>
        <taxon>Agaricomycotina</taxon>
        <taxon>Agaricomycetes</taxon>
        <taxon>Agaricomycetidae</taxon>
        <taxon>Agaricales</taxon>
        <taxon>Marasmiineae</taxon>
        <taxon>Omphalotaceae</taxon>
        <taxon>Rhodocollybia</taxon>
    </lineage>
</organism>
<keyword evidence="2" id="KW-1185">Reference proteome</keyword>
<dbReference type="Proteomes" id="UP000772434">
    <property type="component" value="Unassembled WGS sequence"/>
</dbReference>
<accession>A0A9P5U4J8</accession>
<protein>
    <submittedName>
        <fullName evidence="1">Uncharacterized protein</fullName>
    </submittedName>
</protein>
<dbReference type="OrthoDB" id="3047804at2759"/>
<evidence type="ECO:0000313" key="2">
    <source>
        <dbReference type="Proteomes" id="UP000772434"/>
    </source>
</evidence>
<reference evidence="1" key="1">
    <citation type="submission" date="2020-11" db="EMBL/GenBank/DDBJ databases">
        <authorList>
            <consortium name="DOE Joint Genome Institute"/>
            <person name="Ahrendt S."/>
            <person name="Riley R."/>
            <person name="Andreopoulos W."/>
            <person name="Labutti K."/>
            <person name="Pangilinan J."/>
            <person name="Ruiz-Duenas F.J."/>
            <person name="Barrasa J.M."/>
            <person name="Sanchez-Garcia M."/>
            <person name="Camarero S."/>
            <person name="Miyauchi S."/>
            <person name="Serrano A."/>
            <person name="Linde D."/>
            <person name="Babiker R."/>
            <person name="Drula E."/>
            <person name="Ayuso-Fernandez I."/>
            <person name="Pacheco R."/>
            <person name="Padilla G."/>
            <person name="Ferreira P."/>
            <person name="Barriuso J."/>
            <person name="Kellner H."/>
            <person name="Castanera R."/>
            <person name="Alfaro M."/>
            <person name="Ramirez L."/>
            <person name="Pisabarro A.G."/>
            <person name="Kuo A."/>
            <person name="Tritt A."/>
            <person name="Lipzen A."/>
            <person name="He G."/>
            <person name="Yan M."/>
            <person name="Ng V."/>
            <person name="Cullen D."/>
            <person name="Martin F."/>
            <person name="Rosso M.-N."/>
            <person name="Henrissat B."/>
            <person name="Hibbett D."/>
            <person name="Martinez A.T."/>
            <person name="Grigoriev I.V."/>
        </authorList>
    </citation>
    <scope>NUCLEOTIDE SEQUENCE</scope>
    <source>
        <strain evidence="1">AH 40177</strain>
    </source>
</reference>
<proteinExistence type="predicted"/>
<name>A0A9P5U4J8_9AGAR</name>
<dbReference type="EMBL" id="JADNRY010000115">
    <property type="protein sequence ID" value="KAF9064818.1"/>
    <property type="molecule type" value="Genomic_DNA"/>
</dbReference>
<gene>
    <name evidence="1" type="ORF">BDP27DRAFT_1468371</name>
</gene>
<sequence length="513" mass="57135">MYPPAVQSISSRESVYPRISNALLLPPDMMAKEAWANCSMPNLLSTWKPTMRGTAQHRQLIFHRGQDIMYDGIPDGSVKALLLATAGAAENTGNNAECDLVFLKRGAESLLLAPREPIIQHDLVADRQTLETGAWADFTPPPLGAPLPRFISREPGAKSMSHRYVDTLSNIVYGFSFLQEIVSKNRNATLIFDCRNNDCAEAASAFSYYPNLRQNAAIQFYGYTIRNYEDFKQKVLAFSPHADWKDIFYIPVMVPEVLPILAGLPSNSHDYSCMLNNAKNWFVSMITSGLNIAALSLGAVGIGKGVSLETMEVRDLKGEPVTDTKVKAEFIKDKVLLDLLQWIKTNYPQYPLIGISITYGFKIDDKFYTPAFHTGTPKEMPTGQAGQGWQLRAVPGNPFRLGFDWAICDRPYDNLNYILGTKDYEWPADVTNPERDIANAPSLNSPTAHKVKDGLRAEITSLSPILEGSLVDKLDKSQASVRVSTTNYLRDYAVKYRDADDFYSVRGNMGDND</sequence>
<comment type="caution">
    <text evidence="1">The sequence shown here is derived from an EMBL/GenBank/DDBJ whole genome shotgun (WGS) entry which is preliminary data.</text>
</comment>
<dbReference type="AlphaFoldDB" id="A0A9P5U4J8"/>
<evidence type="ECO:0000313" key="1">
    <source>
        <dbReference type="EMBL" id="KAF9064818.1"/>
    </source>
</evidence>